<keyword evidence="1 2" id="KW-0732">Signal</keyword>
<evidence type="ECO:0000256" key="1">
    <source>
        <dbReference type="ARBA" id="ARBA00022729"/>
    </source>
</evidence>
<keyword evidence="4" id="KW-1185">Reference proteome</keyword>
<dbReference type="Proteomes" id="UP000817854">
    <property type="component" value="Unassembled WGS sequence"/>
</dbReference>
<dbReference type="EMBL" id="VEVQ02000005">
    <property type="protein sequence ID" value="NHN25817.1"/>
    <property type="molecule type" value="Genomic_DNA"/>
</dbReference>
<reference evidence="4" key="1">
    <citation type="submission" date="2019-05" db="EMBL/GenBank/DDBJ databases">
        <title>Flavobacterium profundi sp. nov., isolated from a deep-sea seamount.</title>
        <authorList>
            <person name="Zhang D.-C."/>
        </authorList>
    </citation>
    <scope>NUCLEOTIDE SEQUENCE [LARGE SCALE GENOMIC DNA]</scope>
    <source>
        <strain evidence="4">EC11</strain>
    </source>
</reference>
<dbReference type="InterPro" id="IPR026444">
    <property type="entry name" value="Secre_tail"/>
</dbReference>
<comment type="caution">
    <text evidence="3">The sequence shown here is derived from an EMBL/GenBank/DDBJ whole genome shotgun (WGS) entry which is preliminary data.</text>
</comment>
<sequence>MKTKLLYSIFTLVLFSSISIAQTKVWDFGNDTTNWPLDGTGIAGNEINDNLGIYMGVSSLNNIGIIEASPKTFPDTYAGANRFKLNGAGYSGSTFQAMPTQRYVYFATAGNCTITVWFRTGGSGTRTLYVTDGSSIVGSLAGTNSSDGLILQTTYTGGATNLYIYGDQSSNLYKIEVTGALGTTTLDSDAFKNGLSVNVYGADNQIHLSNITSETKVNVYSLTGQLIKSLNTSIDTNFELTKGFYIINMESNEGKKSVKIIL</sequence>
<feature type="signal peptide" evidence="2">
    <location>
        <begin position="1"/>
        <end position="21"/>
    </location>
</feature>
<evidence type="ECO:0000313" key="3">
    <source>
        <dbReference type="EMBL" id="NHN25817.1"/>
    </source>
</evidence>
<accession>A0ABX0IPR9</accession>
<organism evidence="3 4">
    <name type="scientific">Flavobacterium jejuense</name>
    <dbReference type="NCBI Taxonomy" id="1544455"/>
    <lineage>
        <taxon>Bacteria</taxon>
        <taxon>Pseudomonadati</taxon>
        <taxon>Bacteroidota</taxon>
        <taxon>Flavobacteriia</taxon>
        <taxon>Flavobacteriales</taxon>
        <taxon>Flavobacteriaceae</taxon>
        <taxon>Flavobacterium</taxon>
    </lineage>
</organism>
<dbReference type="RefSeq" id="WP_140962159.1">
    <property type="nucleotide sequence ID" value="NZ_VEVQ02000005.1"/>
</dbReference>
<evidence type="ECO:0000313" key="4">
    <source>
        <dbReference type="Proteomes" id="UP000817854"/>
    </source>
</evidence>
<evidence type="ECO:0000256" key="2">
    <source>
        <dbReference type="SAM" id="SignalP"/>
    </source>
</evidence>
<gene>
    <name evidence="3" type="ORF">FIA58_009035</name>
</gene>
<feature type="chain" id="PRO_5047150398" evidence="2">
    <location>
        <begin position="22"/>
        <end position="262"/>
    </location>
</feature>
<protein>
    <submittedName>
        <fullName evidence="3">T9SS type A sorting domain-containing protein</fullName>
    </submittedName>
</protein>
<proteinExistence type="predicted"/>
<dbReference type="NCBIfam" id="TIGR04183">
    <property type="entry name" value="Por_Secre_tail"/>
    <property type="match status" value="1"/>
</dbReference>
<reference evidence="3 4" key="3">
    <citation type="submission" date="2020-02" db="EMBL/GenBank/DDBJ databases">
        <title>Flavobacterium profundi sp. nov., isolated from a deep-sea seamount.</title>
        <authorList>
            <person name="Zhang D.-C."/>
        </authorList>
    </citation>
    <scope>NUCLEOTIDE SEQUENCE [LARGE SCALE GENOMIC DNA]</scope>
    <source>
        <strain evidence="3 4">EC11</strain>
    </source>
</reference>
<name>A0ABX0IPR9_9FLAO</name>
<reference evidence="3 4" key="2">
    <citation type="submission" date="2019-05" db="EMBL/GenBank/DDBJ databases">
        <authorList>
            <person name="Lianzixin W."/>
        </authorList>
    </citation>
    <scope>NUCLEOTIDE SEQUENCE [LARGE SCALE GENOMIC DNA]</scope>
    <source>
        <strain evidence="3 4">EC11</strain>
    </source>
</reference>